<gene>
    <name evidence="2" type="ORF">SI7747_03003805</name>
    <name evidence="3" type="ORF">SI8410_03004144</name>
</gene>
<keyword evidence="4" id="KW-1185">Reference proteome</keyword>
<protein>
    <submittedName>
        <fullName evidence="2">Uncharacterized protein</fullName>
    </submittedName>
</protein>
<name>A0A7I8IK35_SPIIN</name>
<evidence type="ECO:0000313" key="4">
    <source>
        <dbReference type="Proteomes" id="UP000663760"/>
    </source>
</evidence>
<feature type="compositionally biased region" description="Basic residues" evidence="1">
    <location>
        <begin position="64"/>
        <end position="74"/>
    </location>
</feature>
<evidence type="ECO:0000256" key="1">
    <source>
        <dbReference type="SAM" id="MobiDB-lite"/>
    </source>
</evidence>
<proteinExistence type="predicted"/>
<organism evidence="2">
    <name type="scientific">Spirodela intermedia</name>
    <name type="common">Intermediate duckweed</name>
    <dbReference type="NCBI Taxonomy" id="51605"/>
    <lineage>
        <taxon>Eukaryota</taxon>
        <taxon>Viridiplantae</taxon>
        <taxon>Streptophyta</taxon>
        <taxon>Embryophyta</taxon>
        <taxon>Tracheophyta</taxon>
        <taxon>Spermatophyta</taxon>
        <taxon>Magnoliopsida</taxon>
        <taxon>Liliopsida</taxon>
        <taxon>Araceae</taxon>
        <taxon>Lemnoideae</taxon>
        <taxon>Spirodela</taxon>
    </lineage>
</organism>
<dbReference type="Proteomes" id="UP000663760">
    <property type="component" value="Chromosome 3"/>
</dbReference>
<sequence length="74" mass="8365">MIRATSASQRTEISCAFFSSPDRRFEKVTCRLILFSILFSCTLPLPIPPTKPKADRSPPPQPKSTKKKKKQTTK</sequence>
<feature type="region of interest" description="Disordered" evidence="1">
    <location>
        <begin position="44"/>
        <end position="74"/>
    </location>
</feature>
<evidence type="ECO:0000313" key="3">
    <source>
        <dbReference type="EMBL" id="CAA7393386.1"/>
    </source>
</evidence>
<feature type="compositionally biased region" description="Pro residues" evidence="1">
    <location>
        <begin position="45"/>
        <end position="62"/>
    </location>
</feature>
<accession>A0A7I8IK35</accession>
<evidence type="ECO:0000313" key="2">
    <source>
        <dbReference type="EMBL" id="CAA2617643.1"/>
    </source>
</evidence>
<dbReference type="AlphaFoldDB" id="A0A7I8IK35"/>
<dbReference type="EMBL" id="LR743590">
    <property type="protein sequence ID" value="CAA2617643.1"/>
    <property type="molecule type" value="Genomic_DNA"/>
</dbReference>
<reference evidence="2" key="1">
    <citation type="submission" date="2019-12" db="EMBL/GenBank/DDBJ databases">
        <authorList>
            <person name="Scholz U."/>
            <person name="Mascher M."/>
            <person name="Fiebig A."/>
        </authorList>
    </citation>
    <scope>NUCLEOTIDE SEQUENCE</scope>
</reference>
<dbReference type="EMBL" id="LR746266">
    <property type="protein sequence ID" value="CAA7393386.1"/>
    <property type="molecule type" value="Genomic_DNA"/>
</dbReference>